<proteinExistence type="predicted"/>
<feature type="transmembrane region" description="Helical" evidence="6">
    <location>
        <begin position="82"/>
        <end position="101"/>
    </location>
</feature>
<dbReference type="GO" id="GO:0022857">
    <property type="term" value="F:transmembrane transporter activity"/>
    <property type="evidence" value="ECO:0007669"/>
    <property type="project" value="InterPro"/>
</dbReference>
<feature type="transmembrane region" description="Helical" evidence="6">
    <location>
        <begin position="300"/>
        <end position="318"/>
    </location>
</feature>
<accession>A0A174MSK1</accession>
<dbReference type="RefSeq" id="WP_055266722.1">
    <property type="nucleotide sequence ID" value="NZ_CZAL01000009.1"/>
</dbReference>
<evidence type="ECO:0000256" key="2">
    <source>
        <dbReference type="ARBA" id="ARBA00022475"/>
    </source>
</evidence>
<dbReference type="Proteomes" id="UP000095709">
    <property type="component" value="Unassembled WGS sequence"/>
</dbReference>
<evidence type="ECO:0000313" key="8">
    <source>
        <dbReference type="Proteomes" id="UP000095709"/>
    </source>
</evidence>
<evidence type="ECO:0000313" key="7">
    <source>
        <dbReference type="EMBL" id="CUP37210.1"/>
    </source>
</evidence>
<evidence type="ECO:0000256" key="1">
    <source>
        <dbReference type="ARBA" id="ARBA00004651"/>
    </source>
</evidence>
<dbReference type="InterPro" id="IPR001851">
    <property type="entry name" value="ABC_transp_permease"/>
</dbReference>
<gene>
    <name evidence="7" type="primary">mglC_1</name>
    <name evidence="7" type="ORF">ERS852498_01834</name>
</gene>
<keyword evidence="2" id="KW-1003">Cell membrane</keyword>
<feature type="transmembrane region" description="Helical" evidence="6">
    <location>
        <begin position="246"/>
        <end position="266"/>
    </location>
</feature>
<name>A0A174MSK1_9FIRM</name>
<dbReference type="Pfam" id="PF02653">
    <property type="entry name" value="BPD_transp_2"/>
    <property type="match status" value="1"/>
</dbReference>
<sequence length="373" mass="39986">MNEKTKNALLSIVASLVCIVIGLLVGFIILYCINAENAVDGFTRIIKGGFYLKPKGIGSEIAQSAPLIMTGLSVAFAFKTGLFNIGAAGQYTIGVFGALYFAIILHMPWYVCLLAAMVCGAIWGAVPGIFKAYFNVNEVITSIMFNWIGLYLVNELMYNTIPGMYDQKTTRTYKLSSASPKSLIPDCGMNSIFRTSSTTIAIFIAIAIAVIIYIVLNKTTFGYELKACGFNKDAAKYAGINEKRNVVLSMTIAGALAGIGAGLYFLSGASEWNPQVSTALPAIGFNGIPVALLALSNPIGVIFAALFVAHISVGGAYLPTKYYQPEIADLIVAVIIYLCAFVTLFKGIVANLFKSKKEQKANANADNGKEEKK</sequence>
<evidence type="ECO:0000256" key="6">
    <source>
        <dbReference type="SAM" id="Phobius"/>
    </source>
</evidence>
<evidence type="ECO:0000256" key="3">
    <source>
        <dbReference type="ARBA" id="ARBA00022692"/>
    </source>
</evidence>
<comment type="subcellular location">
    <subcellularLocation>
        <location evidence="1">Cell membrane</location>
        <topology evidence="1">Multi-pass membrane protein</topology>
    </subcellularLocation>
</comment>
<dbReference type="AlphaFoldDB" id="A0A174MSK1"/>
<dbReference type="EMBL" id="CZAL01000009">
    <property type="protein sequence ID" value="CUP37210.1"/>
    <property type="molecule type" value="Genomic_DNA"/>
</dbReference>
<keyword evidence="3 6" id="KW-0812">Transmembrane</keyword>
<feature type="transmembrane region" description="Helical" evidence="6">
    <location>
        <begin position="12"/>
        <end position="33"/>
    </location>
</feature>
<dbReference type="PANTHER" id="PTHR47089">
    <property type="entry name" value="ABC TRANSPORTER, PERMEASE PROTEIN"/>
    <property type="match status" value="1"/>
</dbReference>
<dbReference type="PANTHER" id="PTHR47089:SF1">
    <property type="entry name" value="GUANOSINE ABC TRANSPORTER PERMEASE PROTEIN NUPP"/>
    <property type="match status" value="1"/>
</dbReference>
<feature type="transmembrane region" description="Helical" evidence="6">
    <location>
        <begin position="198"/>
        <end position="216"/>
    </location>
</feature>
<organism evidence="7 8">
    <name type="scientific">Fusicatenibacter saccharivorans</name>
    <dbReference type="NCBI Taxonomy" id="1150298"/>
    <lineage>
        <taxon>Bacteria</taxon>
        <taxon>Bacillati</taxon>
        <taxon>Bacillota</taxon>
        <taxon>Clostridia</taxon>
        <taxon>Lachnospirales</taxon>
        <taxon>Lachnospiraceae</taxon>
        <taxon>Fusicatenibacter</taxon>
    </lineage>
</organism>
<protein>
    <submittedName>
        <fullName evidence="7">Galactoside transport system permease protein mglC</fullName>
    </submittedName>
</protein>
<keyword evidence="5 6" id="KW-0472">Membrane</keyword>
<evidence type="ECO:0000256" key="4">
    <source>
        <dbReference type="ARBA" id="ARBA00022989"/>
    </source>
</evidence>
<dbReference type="CDD" id="cd06580">
    <property type="entry name" value="TM_PBP1_transp_TpRbsC_like"/>
    <property type="match status" value="1"/>
</dbReference>
<keyword evidence="4 6" id="KW-1133">Transmembrane helix</keyword>
<reference evidence="7 8" key="1">
    <citation type="submission" date="2015-09" db="EMBL/GenBank/DDBJ databases">
        <authorList>
            <consortium name="Pathogen Informatics"/>
        </authorList>
    </citation>
    <scope>NUCLEOTIDE SEQUENCE [LARGE SCALE GENOMIC DNA]</scope>
    <source>
        <strain evidence="7 8">2789STDY5834885</strain>
    </source>
</reference>
<feature type="transmembrane region" description="Helical" evidence="6">
    <location>
        <begin position="133"/>
        <end position="153"/>
    </location>
</feature>
<evidence type="ECO:0000256" key="5">
    <source>
        <dbReference type="ARBA" id="ARBA00023136"/>
    </source>
</evidence>
<feature type="transmembrane region" description="Helical" evidence="6">
    <location>
        <begin position="107"/>
        <end position="126"/>
    </location>
</feature>
<dbReference type="GO" id="GO:0005886">
    <property type="term" value="C:plasma membrane"/>
    <property type="evidence" value="ECO:0007669"/>
    <property type="project" value="UniProtKB-SubCell"/>
</dbReference>
<feature type="transmembrane region" description="Helical" evidence="6">
    <location>
        <begin position="330"/>
        <end position="353"/>
    </location>
</feature>